<dbReference type="Proteomes" id="UP000515908">
    <property type="component" value="Chromosome 03"/>
</dbReference>
<feature type="compositionally biased region" description="Pro residues" evidence="1">
    <location>
        <begin position="55"/>
        <end position="64"/>
    </location>
</feature>
<feature type="compositionally biased region" description="Basic and acidic residues" evidence="1">
    <location>
        <begin position="1"/>
        <end position="14"/>
    </location>
</feature>
<dbReference type="AlphaFoldDB" id="A0A7G2C6A6"/>
<proteinExistence type="predicted"/>
<sequence>MYKSPVDLEKKKSAENASTAKDQTNLGTTVQRASISSDGATLSSSQQSSMRKNTPTPPSLPRPPDQFRGRVLYTAGVASPEDNICAPLFRELTEHLVKDRPENVREYLVEYLKKKRLSM</sequence>
<protein>
    <submittedName>
        <fullName evidence="2">Uncharacterized protein</fullName>
    </submittedName>
</protein>
<accession>A0A7G2C6A6</accession>
<feature type="compositionally biased region" description="Polar residues" evidence="1">
    <location>
        <begin position="15"/>
        <end position="54"/>
    </location>
</feature>
<keyword evidence="3" id="KW-1185">Reference proteome</keyword>
<feature type="region of interest" description="Disordered" evidence="1">
    <location>
        <begin position="1"/>
        <end position="67"/>
    </location>
</feature>
<dbReference type="EMBL" id="LR877147">
    <property type="protein sequence ID" value="CAD2214644.1"/>
    <property type="molecule type" value="Genomic_DNA"/>
</dbReference>
<name>A0A7G2C6A6_9TRYP</name>
<gene>
    <name evidence="2" type="ORF">ADEAN_000209500</name>
</gene>
<evidence type="ECO:0000313" key="3">
    <source>
        <dbReference type="Proteomes" id="UP000515908"/>
    </source>
</evidence>
<evidence type="ECO:0000256" key="1">
    <source>
        <dbReference type="SAM" id="MobiDB-lite"/>
    </source>
</evidence>
<reference evidence="2 3" key="1">
    <citation type="submission" date="2020-08" db="EMBL/GenBank/DDBJ databases">
        <authorList>
            <person name="Newling K."/>
            <person name="Davey J."/>
            <person name="Forrester S."/>
        </authorList>
    </citation>
    <scope>NUCLEOTIDE SEQUENCE [LARGE SCALE GENOMIC DNA]</scope>
    <source>
        <strain evidence="3">Crithidia deanei Carvalho (ATCC PRA-265)</strain>
    </source>
</reference>
<organism evidence="2 3">
    <name type="scientific">Angomonas deanei</name>
    <dbReference type="NCBI Taxonomy" id="59799"/>
    <lineage>
        <taxon>Eukaryota</taxon>
        <taxon>Discoba</taxon>
        <taxon>Euglenozoa</taxon>
        <taxon>Kinetoplastea</taxon>
        <taxon>Metakinetoplastina</taxon>
        <taxon>Trypanosomatida</taxon>
        <taxon>Trypanosomatidae</taxon>
        <taxon>Strigomonadinae</taxon>
        <taxon>Angomonas</taxon>
    </lineage>
</organism>
<evidence type="ECO:0000313" key="2">
    <source>
        <dbReference type="EMBL" id="CAD2214644.1"/>
    </source>
</evidence>
<dbReference type="VEuPathDB" id="TriTrypDB:ADEAN_000209500"/>